<dbReference type="OrthoDB" id="5459937at2"/>
<protein>
    <submittedName>
        <fullName evidence="4">N-acetyltransferase</fullName>
    </submittedName>
</protein>
<dbReference type="Gene3D" id="3.40.630.30">
    <property type="match status" value="1"/>
</dbReference>
<dbReference type="EMBL" id="PKUQ01000022">
    <property type="protein sequence ID" value="PLW76749.1"/>
    <property type="molecule type" value="Genomic_DNA"/>
</dbReference>
<organism evidence="4 5">
    <name type="scientific">Cohaesibacter celericrescens</name>
    <dbReference type="NCBI Taxonomy" id="2067669"/>
    <lineage>
        <taxon>Bacteria</taxon>
        <taxon>Pseudomonadati</taxon>
        <taxon>Pseudomonadota</taxon>
        <taxon>Alphaproteobacteria</taxon>
        <taxon>Hyphomicrobiales</taxon>
        <taxon>Cohaesibacteraceae</taxon>
    </lineage>
</organism>
<evidence type="ECO:0000313" key="5">
    <source>
        <dbReference type="Proteomes" id="UP000234881"/>
    </source>
</evidence>
<keyword evidence="1 4" id="KW-0808">Transferase</keyword>
<evidence type="ECO:0000313" key="4">
    <source>
        <dbReference type="EMBL" id="PLW76749.1"/>
    </source>
</evidence>
<dbReference type="Proteomes" id="UP000234881">
    <property type="component" value="Unassembled WGS sequence"/>
</dbReference>
<reference evidence="4 5" key="1">
    <citation type="submission" date="2018-01" db="EMBL/GenBank/DDBJ databases">
        <title>The draft genome sequence of Cohaesibacter sp. H1304.</title>
        <authorList>
            <person name="Wang N.-N."/>
            <person name="Du Z.-J."/>
        </authorList>
    </citation>
    <scope>NUCLEOTIDE SEQUENCE [LARGE SCALE GENOMIC DNA]</scope>
    <source>
        <strain evidence="4 5">H1304</strain>
    </source>
</reference>
<keyword evidence="2" id="KW-0012">Acyltransferase</keyword>
<keyword evidence="5" id="KW-1185">Reference proteome</keyword>
<dbReference type="InterPro" id="IPR016181">
    <property type="entry name" value="Acyl_CoA_acyltransferase"/>
</dbReference>
<dbReference type="InterPro" id="IPR000182">
    <property type="entry name" value="GNAT_dom"/>
</dbReference>
<dbReference type="GO" id="GO:0016747">
    <property type="term" value="F:acyltransferase activity, transferring groups other than amino-acyl groups"/>
    <property type="evidence" value="ECO:0007669"/>
    <property type="project" value="InterPro"/>
</dbReference>
<dbReference type="PROSITE" id="PS51186">
    <property type="entry name" value="GNAT"/>
    <property type="match status" value="1"/>
</dbReference>
<dbReference type="PANTHER" id="PTHR43072">
    <property type="entry name" value="N-ACETYLTRANSFERASE"/>
    <property type="match status" value="1"/>
</dbReference>
<dbReference type="PANTHER" id="PTHR43072:SF23">
    <property type="entry name" value="UPF0039 PROTEIN C11D3.02C"/>
    <property type="match status" value="1"/>
</dbReference>
<proteinExistence type="predicted"/>
<feature type="domain" description="N-acetyltransferase" evidence="3">
    <location>
        <begin position="1"/>
        <end position="145"/>
    </location>
</feature>
<evidence type="ECO:0000259" key="3">
    <source>
        <dbReference type="PROSITE" id="PS51186"/>
    </source>
</evidence>
<sequence length="163" mass="18011">MQTEDADAVLRIYQEGIDTENATFTAKASEWSDWNQSHLPNCRIVATIDSIVVGWAALSGVSSRCVYDGVAEVSIYVSPSVLGKGIGSMLMKALVKESEESGIWMLQASIFPENEGSIALHRKFGFRIVGMRKKIARMNYGKMNGTWRDVAFVERRSSIVGLD</sequence>
<dbReference type="SUPFAM" id="SSF55729">
    <property type="entry name" value="Acyl-CoA N-acyltransferases (Nat)"/>
    <property type="match status" value="1"/>
</dbReference>
<accession>A0A2N5XQF2</accession>
<dbReference type="Pfam" id="PF00583">
    <property type="entry name" value="Acetyltransf_1"/>
    <property type="match status" value="1"/>
</dbReference>
<comment type="caution">
    <text evidence="4">The sequence shown here is derived from an EMBL/GenBank/DDBJ whole genome shotgun (WGS) entry which is preliminary data.</text>
</comment>
<dbReference type="AlphaFoldDB" id="A0A2N5XQF2"/>
<gene>
    <name evidence="4" type="ORF">C0081_11825</name>
</gene>
<name>A0A2N5XQF2_9HYPH</name>
<dbReference type="CDD" id="cd04301">
    <property type="entry name" value="NAT_SF"/>
    <property type="match status" value="1"/>
</dbReference>
<evidence type="ECO:0000256" key="2">
    <source>
        <dbReference type="ARBA" id="ARBA00023315"/>
    </source>
</evidence>
<evidence type="ECO:0000256" key="1">
    <source>
        <dbReference type="ARBA" id="ARBA00022679"/>
    </source>
</evidence>